<feature type="region of interest" description="Disordered" evidence="1">
    <location>
        <begin position="1"/>
        <end position="233"/>
    </location>
</feature>
<feature type="compositionally biased region" description="Basic and acidic residues" evidence="1">
    <location>
        <begin position="42"/>
        <end position="54"/>
    </location>
</feature>
<name>A0A9P6VQD3_9HELO</name>
<dbReference type="OrthoDB" id="4716584at2759"/>
<evidence type="ECO:0000313" key="3">
    <source>
        <dbReference type="Proteomes" id="UP000785200"/>
    </source>
</evidence>
<feature type="compositionally biased region" description="Acidic residues" evidence="1">
    <location>
        <begin position="206"/>
        <end position="219"/>
    </location>
</feature>
<feature type="compositionally biased region" description="Pro residues" evidence="1">
    <location>
        <begin position="1"/>
        <end position="10"/>
    </location>
</feature>
<keyword evidence="3" id="KW-1185">Reference proteome</keyword>
<proteinExistence type="predicted"/>
<organism evidence="2 3">
    <name type="scientific">Hyphodiscus hymeniophilus</name>
    <dbReference type="NCBI Taxonomy" id="353542"/>
    <lineage>
        <taxon>Eukaryota</taxon>
        <taxon>Fungi</taxon>
        <taxon>Dikarya</taxon>
        <taxon>Ascomycota</taxon>
        <taxon>Pezizomycotina</taxon>
        <taxon>Leotiomycetes</taxon>
        <taxon>Helotiales</taxon>
        <taxon>Hyphodiscaceae</taxon>
        <taxon>Hyphodiscus</taxon>
    </lineage>
</organism>
<sequence>MAEPSPPPPKATRRFAPVPVEVATRSRKEKGNDLTAPNNSADMKDSVDRQDFAPKRRFLPTPVETTKTSFKQSAKGSLAPGHTPVATSFPRASSPEKPPKPRRARFAPQLIETSKRSKKAGDSAPATLPTDKTDLTPGVPNIYTRSKRKAVRPPANTPTNSSITISQILPLAPKRQGSMRPHPNTRRSTRQDSFQPELEAIPSDENSTESNEEEEEEDVPSLTGSFTSSDDSLMRLRLSRTRESCDDRFSGYLLELAAKAAEKQLREQALAAFPNESRHEIVEHFYDREVDPNSDDEYLGEGYHRHFDDDDDMPAAVRRKSTEPGWLAKEMQAHQETLNRQREEETNAKIAAEATKPTFKDPFWTNGTNAKSPFWTPRPIGNSSDPKKDAELRSMRSAASPPMLGGDLKFRMCPSPKTTKFETDQKIDVQPNRSEDGGGLWGGYCVADEVGEYITPSIKGPAMIQTPNVEREDPFSASFASELPGAKSPKTRDSGVRMLAGIDERLQVEVAKSKAEEALLEEFDDRFVTQVYNYLSLGYPSLARSFDAELARISMISEDELRIDDHKKNAKGYIGIVDGFSSQDITPEKRKRPNGNGQEGYCARWKALRIYILEWARQHPSMSNGAMGPSAWGVRARRGSWAI</sequence>
<reference evidence="2" key="1">
    <citation type="submission" date="2019-07" db="EMBL/GenBank/DDBJ databases">
        <title>Hyphodiscus hymeniophilus genome sequencing and assembly.</title>
        <authorList>
            <person name="Kramer G."/>
            <person name="Nodwell J."/>
        </authorList>
    </citation>
    <scope>NUCLEOTIDE SEQUENCE</scope>
    <source>
        <strain evidence="2">ATCC 34498</strain>
    </source>
</reference>
<accession>A0A9P6VQD3</accession>
<feature type="compositionally biased region" description="Polar residues" evidence="1">
    <location>
        <begin position="63"/>
        <end position="75"/>
    </location>
</feature>
<feature type="compositionally biased region" description="Polar residues" evidence="1">
    <location>
        <begin position="157"/>
        <end position="167"/>
    </location>
</feature>
<gene>
    <name evidence="2" type="ORF">D0Z07_0752</name>
</gene>
<dbReference type="EMBL" id="VNKQ01000002">
    <property type="protein sequence ID" value="KAG0652731.1"/>
    <property type="molecule type" value="Genomic_DNA"/>
</dbReference>
<dbReference type="Proteomes" id="UP000785200">
    <property type="component" value="Unassembled WGS sequence"/>
</dbReference>
<protein>
    <submittedName>
        <fullName evidence="2">Uncharacterized protein</fullName>
    </submittedName>
</protein>
<feature type="region of interest" description="Disordered" evidence="1">
    <location>
        <begin position="359"/>
        <end position="392"/>
    </location>
</feature>
<evidence type="ECO:0000313" key="2">
    <source>
        <dbReference type="EMBL" id="KAG0652731.1"/>
    </source>
</evidence>
<comment type="caution">
    <text evidence="2">The sequence shown here is derived from an EMBL/GenBank/DDBJ whole genome shotgun (WGS) entry which is preliminary data.</text>
</comment>
<dbReference type="AlphaFoldDB" id="A0A9P6VQD3"/>
<evidence type="ECO:0000256" key="1">
    <source>
        <dbReference type="SAM" id="MobiDB-lite"/>
    </source>
</evidence>